<accession>A0ABN7S6D9</accession>
<gene>
    <name evidence="2" type="primary">txxe 1988</name>
    <name evidence="2" type="ORF">TXXE_14200</name>
</gene>
<dbReference type="PROSITE" id="PS51257">
    <property type="entry name" value="PROKAR_LIPOPROTEIN"/>
    <property type="match status" value="1"/>
</dbReference>
<protein>
    <submittedName>
        <fullName evidence="2">Uncharacterized protein</fullName>
    </submittedName>
</protein>
<keyword evidence="3" id="KW-1185">Reference proteome</keyword>
<dbReference type="EMBL" id="CAJRAY010000077">
    <property type="protein sequence ID" value="CAG5090523.1"/>
    <property type="molecule type" value="Genomic_DNA"/>
</dbReference>
<reference evidence="2 3" key="1">
    <citation type="submission" date="2021-04" db="EMBL/GenBank/DDBJ databases">
        <authorList>
            <person name="Rakotoarivonina H."/>
        </authorList>
    </citation>
    <scope>NUCLEOTIDE SEQUENCE [LARGE SCALE GENOMIC DNA]</scope>
    <source>
        <strain evidence="2 3">XE</strain>
    </source>
</reference>
<proteinExistence type="predicted"/>
<dbReference type="Pfam" id="PF19728">
    <property type="entry name" value="DUF6220"/>
    <property type="match status" value="1"/>
</dbReference>
<organism evidence="2 3">
    <name type="scientific">Thermobacillus xylanilyticus</name>
    <dbReference type="NCBI Taxonomy" id="76633"/>
    <lineage>
        <taxon>Bacteria</taxon>
        <taxon>Bacillati</taxon>
        <taxon>Bacillota</taxon>
        <taxon>Bacilli</taxon>
        <taxon>Bacillales</taxon>
        <taxon>Paenibacillaceae</taxon>
        <taxon>Thermobacillus</taxon>
    </lineage>
</organism>
<evidence type="ECO:0000313" key="2">
    <source>
        <dbReference type="EMBL" id="CAG5090523.1"/>
    </source>
</evidence>
<feature type="transmembrane region" description="Helical" evidence="1">
    <location>
        <begin position="48"/>
        <end position="65"/>
    </location>
</feature>
<sequence>MNNEKRTRVMRSGFAALAWLLTACIAVQTLLAGAAVFVDPAYWRSHVVFVRILEWLPVLLLILAFPGRFAAAIKWRAAALFGLVILQYMTANIPGIGLLHPVIALFMFMLAWRTAVAAMRP</sequence>
<comment type="caution">
    <text evidence="2">The sequence shown here is derived from an EMBL/GenBank/DDBJ whole genome shotgun (WGS) entry which is preliminary data.</text>
</comment>
<keyword evidence="1" id="KW-1133">Transmembrane helix</keyword>
<dbReference type="RefSeq" id="WP_213485193.1">
    <property type="nucleotide sequence ID" value="NZ_CAJRAY010000077.1"/>
</dbReference>
<evidence type="ECO:0000313" key="3">
    <source>
        <dbReference type="Proteomes" id="UP000681526"/>
    </source>
</evidence>
<dbReference type="Proteomes" id="UP000681526">
    <property type="component" value="Unassembled WGS sequence"/>
</dbReference>
<evidence type="ECO:0000256" key="1">
    <source>
        <dbReference type="SAM" id="Phobius"/>
    </source>
</evidence>
<name>A0ABN7S6D9_THEXY</name>
<dbReference type="InterPro" id="IPR046192">
    <property type="entry name" value="DUF6220"/>
</dbReference>
<keyword evidence="1" id="KW-0472">Membrane</keyword>
<keyword evidence="1" id="KW-0812">Transmembrane</keyword>